<dbReference type="EnsemblPlants" id="KQK11752">
    <property type="protein sequence ID" value="KQK11752"/>
    <property type="gene ID" value="BRADI_2g62095v3"/>
</dbReference>
<keyword evidence="5" id="KW-1185">Reference proteome</keyword>
<dbReference type="Proteomes" id="UP000008810">
    <property type="component" value="Chromosome 2"/>
</dbReference>
<sequence length="440" mass="48898">MAAAAASFSSSSTALIPPPLPEGDGDDAPNWVLLDIDGYMGDYSNATSAESHTSTGKRIQVSFFTARPPQVSHFCVFCPDLGPGGFRAPPKVVAVDSDLILFRVSLFHQKWSTPHGRDYFLYRAHPRNPSLHLVPHPYPNNFKDKDVALLSLGGDEYAVAALRTRYRTEEGVTTPNTEFNLYLYRSSKPLDGWTSKVVSVAEPLRDKVCPLDFLPYHATTKVIILGRGMVGWVDLWRGILLCNVLQENRPDLVDIPLPPPARGNWKLLLQCHPYVVRDITVSLLKDSIKCIEIENFERKLVDADSSRAIAWKATTWSLPIPIVPSQAWHPDCTFDVADITIDPMHSGPLPSLRTTDDNPSKPILPAHLIGIPTMSMDGEFFYLLHKACHTPQTDAVIALDMRNKTLQGFADLVTGKDFTLTRCCTSEISKYLCKDKGRSE</sequence>
<dbReference type="PANTHER" id="PTHR33074:SF63">
    <property type="entry name" value="OS02G0113300 PROTEIN"/>
    <property type="match status" value="1"/>
</dbReference>
<evidence type="ECO:0000313" key="5">
    <source>
        <dbReference type="Proteomes" id="UP000008810"/>
    </source>
</evidence>
<feature type="compositionally biased region" description="Low complexity" evidence="1">
    <location>
        <begin position="1"/>
        <end position="12"/>
    </location>
</feature>
<name>A0A0Q3GKT6_BRADI</name>
<evidence type="ECO:0000313" key="4">
    <source>
        <dbReference type="EnsemblPlants" id="KQK11752"/>
    </source>
</evidence>
<gene>
    <name evidence="3" type="ORF">BRADI_2g62095v3</name>
</gene>
<dbReference type="InterPro" id="IPR011676">
    <property type="entry name" value="DUF1618"/>
</dbReference>
<proteinExistence type="predicted"/>
<feature type="region of interest" description="Disordered" evidence="1">
    <location>
        <begin position="1"/>
        <end position="27"/>
    </location>
</feature>
<dbReference type="Pfam" id="PF07762">
    <property type="entry name" value="DUF1618"/>
    <property type="match status" value="1"/>
</dbReference>
<dbReference type="PANTHER" id="PTHR33074">
    <property type="entry name" value="EXPRESSED PROTEIN-RELATED"/>
    <property type="match status" value="1"/>
</dbReference>
<reference evidence="3" key="2">
    <citation type="submission" date="2017-06" db="EMBL/GenBank/DDBJ databases">
        <title>WGS assembly of Brachypodium distachyon.</title>
        <authorList>
            <consortium name="The International Brachypodium Initiative"/>
            <person name="Lucas S."/>
            <person name="Harmon-Smith M."/>
            <person name="Lail K."/>
            <person name="Tice H."/>
            <person name="Grimwood J."/>
            <person name="Bruce D."/>
            <person name="Barry K."/>
            <person name="Shu S."/>
            <person name="Lindquist E."/>
            <person name="Wang M."/>
            <person name="Pitluck S."/>
            <person name="Vogel J.P."/>
            <person name="Garvin D.F."/>
            <person name="Mockler T.C."/>
            <person name="Schmutz J."/>
            <person name="Rokhsar D."/>
            <person name="Bevan M.W."/>
        </authorList>
    </citation>
    <scope>NUCLEOTIDE SEQUENCE</scope>
    <source>
        <strain evidence="3">Bd21</strain>
    </source>
</reference>
<accession>A0A0Q3GKT6</accession>
<dbReference type="InParanoid" id="A0A0Q3GKT6"/>
<evidence type="ECO:0000313" key="3">
    <source>
        <dbReference type="EMBL" id="KQK11752.1"/>
    </source>
</evidence>
<dbReference type="EMBL" id="CM000881">
    <property type="protein sequence ID" value="KQK11752.1"/>
    <property type="molecule type" value="Genomic_DNA"/>
</dbReference>
<dbReference type="AlphaFoldDB" id="A0A0Q3GKT6"/>
<evidence type="ECO:0000259" key="2">
    <source>
        <dbReference type="Pfam" id="PF07762"/>
    </source>
</evidence>
<organism evidence="3">
    <name type="scientific">Brachypodium distachyon</name>
    <name type="common">Purple false brome</name>
    <name type="synonym">Trachynia distachya</name>
    <dbReference type="NCBI Taxonomy" id="15368"/>
    <lineage>
        <taxon>Eukaryota</taxon>
        <taxon>Viridiplantae</taxon>
        <taxon>Streptophyta</taxon>
        <taxon>Embryophyta</taxon>
        <taxon>Tracheophyta</taxon>
        <taxon>Spermatophyta</taxon>
        <taxon>Magnoliopsida</taxon>
        <taxon>Liliopsida</taxon>
        <taxon>Poales</taxon>
        <taxon>Poaceae</taxon>
        <taxon>BOP clade</taxon>
        <taxon>Pooideae</taxon>
        <taxon>Stipodae</taxon>
        <taxon>Brachypodieae</taxon>
        <taxon>Brachypodium</taxon>
    </lineage>
</organism>
<protein>
    <recommendedName>
        <fullName evidence="2">DUF1618 domain-containing protein</fullName>
    </recommendedName>
</protein>
<dbReference type="OrthoDB" id="667510at2759"/>
<reference evidence="3 4" key="1">
    <citation type="journal article" date="2010" name="Nature">
        <title>Genome sequencing and analysis of the model grass Brachypodium distachyon.</title>
        <authorList>
            <consortium name="International Brachypodium Initiative"/>
        </authorList>
    </citation>
    <scope>NUCLEOTIDE SEQUENCE [LARGE SCALE GENOMIC DNA]</scope>
    <source>
        <strain evidence="3 4">Bd21</strain>
    </source>
</reference>
<dbReference type="Gramene" id="KQK11752">
    <property type="protein sequence ID" value="KQK11752"/>
    <property type="gene ID" value="BRADI_2g62095v3"/>
</dbReference>
<feature type="domain" description="DUF1618" evidence="2">
    <location>
        <begin position="232"/>
        <end position="377"/>
    </location>
</feature>
<reference evidence="4" key="3">
    <citation type="submission" date="2018-08" db="UniProtKB">
        <authorList>
            <consortium name="EnsemblPlants"/>
        </authorList>
    </citation>
    <scope>IDENTIFICATION</scope>
    <source>
        <strain evidence="4">cv. Bd21</strain>
    </source>
</reference>
<evidence type="ECO:0000256" key="1">
    <source>
        <dbReference type="SAM" id="MobiDB-lite"/>
    </source>
</evidence>